<keyword evidence="1" id="KW-0472">Membrane</keyword>
<organism evidence="2 3">
    <name type="scientific">OM182 bacterium MED-G28</name>
    <dbReference type="NCBI Taxonomy" id="1986256"/>
    <lineage>
        <taxon>Bacteria</taxon>
        <taxon>Pseudomonadati</taxon>
        <taxon>Pseudomonadota</taxon>
        <taxon>Gammaproteobacteria</taxon>
        <taxon>OMG group</taxon>
        <taxon>OM182 clade</taxon>
    </lineage>
</organism>
<feature type="transmembrane region" description="Helical" evidence="1">
    <location>
        <begin position="32"/>
        <end position="52"/>
    </location>
</feature>
<accession>A0A2A5WAB0</accession>
<dbReference type="AlphaFoldDB" id="A0A2A5WAB0"/>
<sequence length="183" mass="21259">MATIVAIVLGLSATNLLNKFSKTIVITNWKPLGWFFSLWCLVLLIVLLGYFWSFWRLYNEVNEISIWEFILVPFFLVVCFFLSSVFLPTPEGQNQQLDPGEYFIEARKPFFVTLTLLWLHLNITPLIIDFEQSFLEIFFGWVMVILSISGVFFTTIRMHKFLLLAWSATFLSQEAVQIAIGNL</sequence>
<feature type="transmembrane region" description="Helical" evidence="1">
    <location>
        <begin position="64"/>
        <end position="88"/>
    </location>
</feature>
<gene>
    <name evidence="2" type="ORF">CNF02_09810</name>
</gene>
<name>A0A2A5WAB0_9GAMM</name>
<proteinExistence type="predicted"/>
<keyword evidence="1" id="KW-1133">Transmembrane helix</keyword>
<dbReference type="Proteomes" id="UP000219329">
    <property type="component" value="Unassembled WGS sequence"/>
</dbReference>
<comment type="caution">
    <text evidence="2">The sequence shown here is derived from an EMBL/GenBank/DDBJ whole genome shotgun (WGS) entry which is preliminary data.</text>
</comment>
<evidence type="ECO:0000313" key="3">
    <source>
        <dbReference type="Proteomes" id="UP000219329"/>
    </source>
</evidence>
<protein>
    <submittedName>
        <fullName evidence="2">Uncharacterized protein</fullName>
    </submittedName>
</protein>
<evidence type="ECO:0000313" key="2">
    <source>
        <dbReference type="EMBL" id="PDH33234.1"/>
    </source>
</evidence>
<reference evidence="2 3" key="1">
    <citation type="submission" date="2017-08" db="EMBL/GenBank/DDBJ databases">
        <title>Fine stratification of microbial communities through a metagenomic profile of the photic zone.</title>
        <authorList>
            <person name="Haro-Moreno J.M."/>
            <person name="Lopez-Perez M."/>
            <person name="De La Torre J."/>
            <person name="Picazo A."/>
            <person name="Camacho A."/>
            <person name="Rodriguez-Valera F."/>
        </authorList>
    </citation>
    <scope>NUCLEOTIDE SEQUENCE [LARGE SCALE GENOMIC DNA]</scope>
    <source>
        <strain evidence="2">MED-G28</strain>
    </source>
</reference>
<evidence type="ECO:0000256" key="1">
    <source>
        <dbReference type="SAM" id="Phobius"/>
    </source>
</evidence>
<feature type="transmembrane region" description="Helical" evidence="1">
    <location>
        <begin position="134"/>
        <end position="154"/>
    </location>
</feature>
<feature type="transmembrane region" description="Helical" evidence="1">
    <location>
        <begin position="109"/>
        <end position="128"/>
    </location>
</feature>
<keyword evidence="1" id="KW-0812">Transmembrane</keyword>
<dbReference type="EMBL" id="NTJZ01000010">
    <property type="protein sequence ID" value="PDH33234.1"/>
    <property type="molecule type" value="Genomic_DNA"/>
</dbReference>